<reference evidence="9" key="1">
    <citation type="submission" date="2023-05" db="EMBL/GenBank/DDBJ databases">
        <title>High-quality long-read genome of Scophthalmus maximus.</title>
        <authorList>
            <person name="Lien S."/>
            <person name="Martinez P."/>
        </authorList>
    </citation>
    <scope>NUCLEOTIDE SEQUENCE [LARGE SCALE GENOMIC DNA]</scope>
</reference>
<dbReference type="Gene3D" id="3.30.200.20">
    <property type="entry name" value="Phosphorylase Kinase, domain 1"/>
    <property type="match status" value="1"/>
</dbReference>
<dbReference type="GeneTree" id="ENSGT00940000164472"/>
<sequence>MAEMQSLAIPIGDVISSGTSDYMVQRSLGSGSFAVVTECLKMETNQMVAVKMFRYQKCNEDAKEEVTIHRKMNEYNLNRWNIIAFMDSFIFNGHYCLEFEKLDLSLYAFTKSLFAPLELEEICPIVQQLANPYSLPLNNWLRCLSHCDVPVGLFWGNPACNLRVSTVLLATAALFLEKVGIVHADLKPENIMLVDRLQKPLRVKVIDFGLAFVDPESCRGSALQSMWYRAPEVLLGARINRAIDIWSLGCIAAEMLLGDPLFPGSNNHDMMRHIVSVVNMPPAHLLRDGMWTAVFFSETPYLQPRQWILKSKFETRLFADRYSPLTINELSDLQMASYGTSGGGAGAEAFDRKTFVHLVTQMLKTDPAERITASEILQHPFVTMGHSADTFGSGPHVPSRAGQANSCRGRRSDNAEEPATLRTSPTDEASDIDADRSISDRRSAVDRLSCLSSTISKDTGQRKKRQWDTEADTNPDTSRAKGRRSERLAAMSAEAGGRARPAASRQHKQKRAGADPSTTSDDKSTRAKINLEKAMARSAKIILKDSKLARSRWTQVGHLGRRRRPDDEASGFVEKRRSRGLERDA</sequence>
<dbReference type="SMART" id="SM00220">
    <property type="entry name" value="S_TKc"/>
    <property type="match status" value="1"/>
</dbReference>
<keyword evidence="1" id="KW-0723">Serine/threonine-protein kinase</keyword>
<evidence type="ECO:0000256" key="7">
    <source>
        <dbReference type="SAM" id="MobiDB-lite"/>
    </source>
</evidence>
<feature type="binding site" evidence="6">
    <location>
        <position position="51"/>
    </location>
    <ligand>
        <name>ATP</name>
        <dbReference type="ChEBI" id="CHEBI:30616"/>
    </ligand>
</feature>
<dbReference type="GO" id="GO:0005524">
    <property type="term" value="F:ATP binding"/>
    <property type="evidence" value="ECO:0007669"/>
    <property type="project" value="UniProtKB-UniRule"/>
</dbReference>
<evidence type="ECO:0000256" key="2">
    <source>
        <dbReference type="ARBA" id="ARBA00022679"/>
    </source>
</evidence>
<dbReference type="Proteomes" id="UP000694558">
    <property type="component" value="Chromosome 19"/>
</dbReference>
<dbReference type="PROSITE" id="PS50011">
    <property type="entry name" value="PROTEIN_KINASE_DOM"/>
    <property type="match status" value="1"/>
</dbReference>
<feature type="compositionally biased region" description="Basic and acidic residues" evidence="7">
    <location>
        <begin position="573"/>
        <end position="585"/>
    </location>
</feature>
<dbReference type="Ensembl" id="ENSSMAT00000041627.1">
    <property type="protein sequence ID" value="ENSSMAP00000052641.1"/>
    <property type="gene ID" value="ENSSMAG00000034880.1"/>
</dbReference>
<reference evidence="9" key="2">
    <citation type="submission" date="2025-08" db="UniProtKB">
        <authorList>
            <consortium name="Ensembl"/>
        </authorList>
    </citation>
    <scope>IDENTIFICATION</scope>
</reference>
<name>A0A8D3CZD3_SCOMX</name>
<gene>
    <name evidence="9" type="primary">LOC118288751</name>
</gene>
<dbReference type="InterPro" id="IPR017441">
    <property type="entry name" value="Protein_kinase_ATP_BS"/>
</dbReference>
<feature type="domain" description="Protein kinase" evidence="8">
    <location>
        <begin position="22"/>
        <end position="382"/>
    </location>
</feature>
<dbReference type="InterPro" id="IPR008271">
    <property type="entry name" value="Ser/Thr_kinase_AS"/>
</dbReference>
<keyword evidence="4" id="KW-0418">Kinase</keyword>
<protein>
    <recommendedName>
        <fullName evidence="8">Protein kinase domain-containing protein</fullName>
    </recommendedName>
</protein>
<evidence type="ECO:0000256" key="3">
    <source>
        <dbReference type="ARBA" id="ARBA00022741"/>
    </source>
</evidence>
<feature type="compositionally biased region" description="Basic and acidic residues" evidence="7">
    <location>
        <begin position="433"/>
        <end position="444"/>
    </location>
</feature>
<accession>A0A8D3CZD3</accession>
<evidence type="ECO:0000256" key="5">
    <source>
        <dbReference type="ARBA" id="ARBA00022840"/>
    </source>
</evidence>
<feature type="region of interest" description="Disordered" evidence="7">
    <location>
        <begin position="550"/>
        <end position="585"/>
    </location>
</feature>
<keyword evidence="2" id="KW-0808">Transferase</keyword>
<dbReference type="PANTHER" id="PTHR24058:SF17">
    <property type="entry name" value="HOMEODOMAIN INTERACTING PROTEIN KINASE, ISOFORM D"/>
    <property type="match status" value="1"/>
</dbReference>
<dbReference type="Pfam" id="PF00069">
    <property type="entry name" value="Pkinase"/>
    <property type="match status" value="2"/>
</dbReference>
<dbReference type="PANTHER" id="PTHR24058">
    <property type="entry name" value="DUAL SPECIFICITY PROTEIN KINASE"/>
    <property type="match status" value="1"/>
</dbReference>
<dbReference type="PROSITE" id="PS00107">
    <property type="entry name" value="PROTEIN_KINASE_ATP"/>
    <property type="match status" value="1"/>
</dbReference>
<evidence type="ECO:0000259" key="8">
    <source>
        <dbReference type="PROSITE" id="PS50011"/>
    </source>
</evidence>
<dbReference type="InterPro" id="IPR050494">
    <property type="entry name" value="Ser_Thr_dual-spec_kinase"/>
</dbReference>
<evidence type="ECO:0000256" key="6">
    <source>
        <dbReference type="PROSITE-ProRule" id="PRU10141"/>
    </source>
</evidence>
<keyword evidence="5 6" id="KW-0067">ATP-binding</keyword>
<evidence type="ECO:0000256" key="4">
    <source>
        <dbReference type="ARBA" id="ARBA00022777"/>
    </source>
</evidence>
<feature type="region of interest" description="Disordered" evidence="7">
    <location>
        <begin position="456"/>
        <end position="526"/>
    </location>
</feature>
<dbReference type="SUPFAM" id="SSF56112">
    <property type="entry name" value="Protein kinase-like (PK-like)"/>
    <property type="match status" value="1"/>
</dbReference>
<proteinExistence type="predicted"/>
<dbReference type="PROSITE" id="PS00108">
    <property type="entry name" value="PROTEIN_KINASE_ST"/>
    <property type="match status" value="1"/>
</dbReference>
<organism evidence="9 10">
    <name type="scientific">Scophthalmus maximus</name>
    <name type="common">Turbot</name>
    <name type="synonym">Psetta maxima</name>
    <dbReference type="NCBI Taxonomy" id="52904"/>
    <lineage>
        <taxon>Eukaryota</taxon>
        <taxon>Metazoa</taxon>
        <taxon>Chordata</taxon>
        <taxon>Craniata</taxon>
        <taxon>Vertebrata</taxon>
        <taxon>Euteleostomi</taxon>
        <taxon>Actinopterygii</taxon>
        <taxon>Neopterygii</taxon>
        <taxon>Teleostei</taxon>
        <taxon>Neoteleostei</taxon>
        <taxon>Acanthomorphata</taxon>
        <taxon>Carangaria</taxon>
        <taxon>Pleuronectiformes</taxon>
        <taxon>Pleuronectoidei</taxon>
        <taxon>Scophthalmidae</taxon>
        <taxon>Scophthalmus</taxon>
    </lineage>
</organism>
<dbReference type="Gene3D" id="1.10.510.10">
    <property type="entry name" value="Transferase(Phosphotransferase) domain 1"/>
    <property type="match status" value="2"/>
</dbReference>
<dbReference type="GO" id="GO:0004674">
    <property type="term" value="F:protein serine/threonine kinase activity"/>
    <property type="evidence" value="ECO:0007669"/>
    <property type="project" value="UniProtKB-KW"/>
</dbReference>
<dbReference type="InterPro" id="IPR011009">
    <property type="entry name" value="Kinase-like_dom_sf"/>
</dbReference>
<dbReference type="AlphaFoldDB" id="A0A8D3CZD3"/>
<evidence type="ECO:0000256" key="1">
    <source>
        <dbReference type="ARBA" id="ARBA00022527"/>
    </source>
</evidence>
<evidence type="ECO:0000313" key="10">
    <source>
        <dbReference type="Proteomes" id="UP000694558"/>
    </source>
</evidence>
<dbReference type="InterPro" id="IPR000719">
    <property type="entry name" value="Prot_kinase_dom"/>
</dbReference>
<evidence type="ECO:0000313" key="9">
    <source>
        <dbReference type="Ensembl" id="ENSSMAP00000052641.1"/>
    </source>
</evidence>
<keyword evidence="3 6" id="KW-0547">Nucleotide-binding</keyword>
<feature type="region of interest" description="Disordered" evidence="7">
    <location>
        <begin position="387"/>
        <end position="444"/>
    </location>
</feature>